<reference evidence="1 2" key="1">
    <citation type="submission" date="2021-03" db="EMBL/GenBank/DDBJ databases">
        <title>Microbacterium pauli sp. nov., isolated from microfiltered milk.</title>
        <authorList>
            <person name="Bellassi P."/>
            <person name="Fontana A."/>
            <person name="Callegari M.L."/>
            <person name="Lorenzo M."/>
            <person name="Cappa F."/>
        </authorList>
    </citation>
    <scope>NUCLEOTIDE SEQUENCE [LARGE SCALE GENOMIC DNA]</scope>
    <source>
        <strain evidence="1 2">DSM 18909</strain>
    </source>
</reference>
<evidence type="ECO:0000313" key="1">
    <source>
        <dbReference type="EMBL" id="MBT8797175.1"/>
    </source>
</evidence>
<sequence length="60" mass="6313">MPNGVVSSGTAAATATLLDEYGGVAVLRIEESGRPPQILVLVTSDGKWLIRDVYDVADQP</sequence>
<proteinExistence type="predicted"/>
<comment type="caution">
    <text evidence="1">The sequence shown here is derived from an EMBL/GenBank/DDBJ whole genome shotgun (WGS) entry which is preliminary data.</text>
</comment>
<organism evidence="1 2">
    <name type="scientific">Microbacterium flavum</name>
    <dbReference type="NCBI Taxonomy" id="415216"/>
    <lineage>
        <taxon>Bacteria</taxon>
        <taxon>Bacillati</taxon>
        <taxon>Actinomycetota</taxon>
        <taxon>Actinomycetes</taxon>
        <taxon>Micrococcales</taxon>
        <taxon>Microbacteriaceae</taxon>
        <taxon>Microbacterium</taxon>
    </lineage>
</organism>
<protein>
    <submittedName>
        <fullName evidence="1">Uncharacterized protein</fullName>
    </submittedName>
</protein>
<evidence type="ECO:0000313" key="2">
    <source>
        <dbReference type="Proteomes" id="UP000740605"/>
    </source>
</evidence>
<keyword evidence="2" id="KW-1185">Reference proteome</keyword>
<accession>A0ABS5XRM3</accession>
<dbReference type="Proteomes" id="UP000740605">
    <property type="component" value="Unassembled WGS sequence"/>
</dbReference>
<dbReference type="EMBL" id="JAFLHG010000002">
    <property type="protein sequence ID" value="MBT8797175.1"/>
    <property type="molecule type" value="Genomic_DNA"/>
</dbReference>
<name>A0ABS5XRM3_9MICO</name>
<gene>
    <name evidence="1" type="ORF">J0P97_03685</name>
</gene>